<name>A0ACC0L9Q8_RHOML</name>
<keyword evidence="2" id="KW-1185">Reference proteome</keyword>
<dbReference type="Proteomes" id="UP001062846">
    <property type="component" value="Chromosome 13"/>
</dbReference>
<dbReference type="EMBL" id="CM046400">
    <property type="protein sequence ID" value="KAI8524976.1"/>
    <property type="molecule type" value="Genomic_DNA"/>
</dbReference>
<comment type="caution">
    <text evidence="1">The sequence shown here is derived from an EMBL/GenBank/DDBJ whole genome shotgun (WGS) entry which is preliminary data.</text>
</comment>
<proteinExistence type="predicted"/>
<accession>A0ACC0L9Q8</accession>
<gene>
    <name evidence="1" type="ORF">RHMOL_Rhmol13G0191500</name>
</gene>
<reference evidence="1" key="1">
    <citation type="submission" date="2022-02" db="EMBL/GenBank/DDBJ databases">
        <title>Plant Genome Project.</title>
        <authorList>
            <person name="Zhang R.-G."/>
        </authorList>
    </citation>
    <scope>NUCLEOTIDE SEQUENCE</scope>
    <source>
        <strain evidence="1">AT1</strain>
    </source>
</reference>
<organism evidence="1 2">
    <name type="scientific">Rhododendron molle</name>
    <name type="common">Chinese azalea</name>
    <name type="synonym">Azalea mollis</name>
    <dbReference type="NCBI Taxonomy" id="49168"/>
    <lineage>
        <taxon>Eukaryota</taxon>
        <taxon>Viridiplantae</taxon>
        <taxon>Streptophyta</taxon>
        <taxon>Embryophyta</taxon>
        <taxon>Tracheophyta</taxon>
        <taxon>Spermatophyta</taxon>
        <taxon>Magnoliopsida</taxon>
        <taxon>eudicotyledons</taxon>
        <taxon>Gunneridae</taxon>
        <taxon>Pentapetalae</taxon>
        <taxon>asterids</taxon>
        <taxon>Ericales</taxon>
        <taxon>Ericaceae</taxon>
        <taxon>Ericoideae</taxon>
        <taxon>Rhodoreae</taxon>
        <taxon>Rhododendron</taxon>
    </lineage>
</organism>
<evidence type="ECO:0000313" key="2">
    <source>
        <dbReference type="Proteomes" id="UP001062846"/>
    </source>
</evidence>
<evidence type="ECO:0000313" key="1">
    <source>
        <dbReference type="EMBL" id="KAI8524976.1"/>
    </source>
</evidence>
<protein>
    <submittedName>
        <fullName evidence="1">Uncharacterized protein</fullName>
    </submittedName>
</protein>
<sequence length="580" mass="65307">MDPSNKNSEDKSEVVRSSSSSPGKKEAAMKRKASEVAAVEAIDKTSSPTPMKKVTPTKKKKLNTVKIKITHHGKKPETEEVYERKRKRPNREYEGVIDLQTPIKRVTRSSEALQKMQRGNDSEEKKFDKGIKRKTRSQVPKDGCLNRKPKVNKKEKGDEEEEELNEEEGDEEEKGKGKKGHRSKGFKGKEVKGKQEKKEPGMSNKKKGHIQYSENVIYVVFSSELEPNDEEEELYRFSPVPEHEADGKPSNLKTAVDNSGDEAVEDTSDEETDSEQDEVVNLRGIIRKLSEENAEKDRIISDLRKENKDKNATIFELRGRIAKHTQNTTPGFGFEGISAQFDKHHLEHENVTLQTEIGGMLIEKDIIEEKLEVAGDIIDDFVTHSVAQTYQTGEDLGEKESKDNEDHAGGDKQEIEKEVEEKEEEEGEEEEGGGGEEEGEEKGGGFEIDAEECGPEHIMVPDAEVDSTTVEAYTSILECNTPKGKRGKTRVKVKSSSLTRGVKKTFTRVEKRLDDYVYRDLKKGAKNKSKQKWNPSDALLIDLLPNTDANLLHQIVECSDADLCFNIQLSYVKPQTSITN</sequence>